<organism evidence="1 2">
    <name type="scientific">Entomophthora muscae</name>
    <dbReference type="NCBI Taxonomy" id="34485"/>
    <lineage>
        <taxon>Eukaryota</taxon>
        <taxon>Fungi</taxon>
        <taxon>Fungi incertae sedis</taxon>
        <taxon>Zoopagomycota</taxon>
        <taxon>Entomophthoromycotina</taxon>
        <taxon>Entomophthoromycetes</taxon>
        <taxon>Entomophthorales</taxon>
        <taxon>Entomophthoraceae</taxon>
        <taxon>Entomophthora</taxon>
    </lineage>
</organism>
<protein>
    <submittedName>
        <fullName evidence="1">Uncharacterized protein</fullName>
    </submittedName>
</protein>
<evidence type="ECO:0000313" key="2">
    <source>
        <dbReference type="Proteomes" id="UP001165960"/>
    </source>
</evidence>
<sequence>MTLAISQLYVYPVKSCRGILLDKVKLGKYGFLFDRLWVLVNKDNIFITARTHPKLVTIVQSITEDPLNSNKVLIKLEAEGNHEPLFLNPTPLSFGPEIEVAIWKDQVAGHDCGEEAAAWFSKAVGESVRLLIKGARARKVRDLYLERDGLGLINSETGFADGFPLLISSEESLEQLKKELPDDVKDSVDMRNFRPNLVLRGCSKPYEEDEYGVIRIGAVEFHCDKPCSRCSFPNVNPETGIPHKLEPSKTLMKSRRAFPHIQKYSAFFGINAIPLSSGGTLEVGQAVEVISRTEK</sequence>
<name>A0ACC2TXF7_9FUNG</name>
<dbReference type="EMBL" id="QTSX02001873">
    <property type="protein sequence ID" value="KAJ9079182.1"/>
    <property type="molecule type" value="Genomic_DNA"/>
</dbReference>
<accession>A0ACC2TXF7</accession>
<keyword evidence="2" id="KW-1185">Reference proteome</keyword>
<gene>
    <name evidence="1" type="ORF">DSO57_1038112</name>
</gene>
<evidence type="ECO:0000313" key="1">
    <source>
        <dbReference type="EMBL" id="KAJ9079182.1"/>
    </source>
</evidence>
<proteinExistence type="predicted"/>
<reference evidence="1" key="1">
    <citation type="submission" date="2022-04" db="EMBL/GenBank/DDBJ databases">
        <title>Genome of the entomopathogenic fungus Entomophthora muscae.</title>
        <authorList>
            <person name="Elya C."/>
            <person name="Lovett B.R."/>
            <person name="Lee E."/>
            <person name="Macias A.M."/>
            <person name="Hajek A.E."/>
            <person name="De Bivort B.L."/>
            <person name="Kasson M.T."/>
            <person name="De Fine Licht H.H."/>
            <person name="Stajich J.E."/>
        </authorList>
    </citation>
    <scope>NUCLEOTIDE SEQUENCE</scope>
    <source>
        <strain evidence="1">Berkeley</strain>
    </source>
</reference>
<dbReference type="Proteomes" id="UP001165960">
    <property type="component" value="Unassembled WGS sequence"/>
</dbReference>
<comment type="caution">
    <text evidence="1">The sequence shown here is derived from an EMBL/GenBank/DDBJ whole genome shotgun (WGS) entry which is preliminary data.</text>
</comment>